<comment type="caution">
    <text evidence="1">The sequence shown here is derived from an EMBL/GenBank/DDBJ whole genome shotgun (WGS) entry which is preliminary data.</text>
</comment>
<organism evidence="1 2">
    <name type="scientific">Arabidopsis thaliana</name>
    <name type="common">Mouse-ear cress</name>
    <dbReference type="NCBI Taxonomy" id="3702"/>
    <lineage>
        <taxon>Eukaryota</taxon>
        <taxon>Viridiplantae</taxon>
        <taxon>Streptophyta</taxon>
        <taxon>Embryophyta</taxon>
        <taxon>Tracheophyta</taxon>
        <taxon>Spermatophyta</taxon>
        <taxon>Magnoliopsida</taxon>
        <taxon>eudicotyledons</taxon>
        <taxon>Gunneridae</taxon>
        <taxon>Pentapetalae</taxon>
        <taxon>rosids</taxon>
        <taxon>malvids</taxon>
        <taxon>Brassicales</taxon>
        <taxon>Brassicaceae</taxon>
        <taxon>Camelineae</taxon>
        <taxon>Arabidopsis</taxon>
    </lineage>
</organism>
<dbReference type="EMBL" id="LUHQ01000005">
    <property type="protein sequence ID" value="OAO93936.1"/>
    <property type="molecule type" value="Genomic_DNA"/>
</dbReference>
<dbReference type="Proteomes" id="UP000078284">
    <property type="component" value="Chromosome 5"/>
</dbReference>
<accession>A0A178UIV9</accession>
<name>A0A178UIV9_ARATH</name>
<reference evidence="2" key="1">
    <citation type="journal article" date="2016" name="Proc. Natl. Acad. Sci. U.S.A.">
        <title>Chromosome-level assembly of Arabidopsis thaliana Ler reveals the extent of translocation and inversion polymorphisms.</title>
        <authorList>
            <person name="Zapata L."/>
            <person name="Ding J."/>
            <person name="Willing E.M."/>
            <person name="Hartwig B."/>
            <person name="Bezdan D."/>
            <person name="Jiao W.B."/>
            <person name="Patel V."/>
            <person name="Velikkakam James G."/>
            <person name="Koornneef M."/>
            <person name="Ossowski S."/>
            <person name="Schneeberger K."/>
        </authorList>
    </citation>
    <scope>NUCLEOTIDE SEQUENCE [LARGE SCALE GENOMIC DNA]</scope>
    <source>
        <strain evidence="2">cv. Landsberg erecta</strain>
    </source>
</reference>
<evidence type="ECO:0000313" key="2">
    <source>
        <dbReference type="Proteomes" id="UP000078284"/>
    </source>
</evidence>
<dbReference type="AlphaFoldDB" id="A0A178UIV9"/>
<evidence type="ECO:0000313" key="1">
    <source>
        <dbReference type="EMBL" id="OAO93936.1"/>
    </source>
</evidence>
<sequence length="65" mass="7516">MKLKNLSSAKEFTQKSTMKKLLIEANHPCNELILKKTQEPANLHRTVKLTQTKPKSPLMYLKTFC</sequence>
<proteinExistence type="predicted"/>
<protein>
    <submittedName>
        <fullName evidence="1">Uncharacterized protein</fullName>
    </submittedName>
</protein>
<gene>
    <name evidence="1" type="ordered locus">AXX17_At5g32610</name>
</gene>